<dbReference type="OrthoDB" id="2290219at2759"/>
<accession>A0A162RBI8</accession>
<evidence type="ECO:0000313" key="3">
    <source>
        <dbReference type="Proteomes" id="UP000077051"/>
    </source>
</evidence>
<gene>
    <name evidence="2" type="ORF">MUCCIDRAFT_110830</name>
</gene>
<dbReference type="Pfam" id="PF03732">
    <property type="entry name" value="Retrotrans_gag"/>
    <property type="match status" value="1"/>
</dbReference>
<dbReference type="Proteomes" id="UP000077051">
    <property type="component" value="Unassembled WGS sequence"/>
</dbReference>
<name>A0A162RBI8_MUCCL</name>
<protein>
    <recommendedName>
        <fullName evidence="1">Retrotransposon gag domain-containing protein</fullName>
    </recommendedName>
</protein>
<feature type="domain" description="Retrotransposon gag" evidence="1">
    <location>
        <begin position="81"/>
        <end position="135"/>
    </location>
</feature>
<sequence length="146" mass="16127">MAGTEQGNNSSTVNNSNILKIAEILKEVILAKTRRTILILLRSPRSLMGLGIPMSLTFGYSQLKIISGLSSDMIMNNFANLPENTVSIARDKLRALKQTSTIAAYVQQFIMTTKLSIPKMTDDEAVDKFLAGLKDPDARIYVKMMT</sequence>
<reference evidence="2 3" key="1">
    <citation type="submission" date="2015-06" db="EMBL/GenBank/DDBJ databases">
        <title>Expansion of signal transduction pathways in fungi by whole-genome duplication.</title>
        <authorList>
            <consortium name="DOE Joint Genome Institute"/>
            <person name="Corrochano L.M."/>
            <person name="Kuo A."/>
            <person name="Marcet-Houben M."/>
            <person name="Polaino S."/>
            <person name="Salamov A."/>
            <person name="Villalobos J.M."/>
            <person name="Alvarez M.I."/>
            <person name="Avalos J."/>
            <person name="Benito E.P."/>
            <person name="Benoit I."/>
            <person name="Burger G."/>
            <person name="Camino L.P."/>
            <person name="Canovas D."/>
            <person name="Cerda-Olmedo E."/>
            <person name="Cheng J.-F."/>
            <person name="Dominguez A."/>
            <person name="Elias M."/>
            <person name="Eslava A.P."/>
            <person name="Glaser F."/>
            <person name="Grimwood J."/>
            <person name="Gutierrez G."/>
            <person name="Heitman J."/>
            <person name="Henrissat B."/>
            <person name="Iturriaga E.A."/>
            <person name="Lang B.F."/>
            <person name="Lavin J.L."/>
            <person name="Lee S."/>
            <person name="Li W."/>
            <person name="Lindquist E."/>
            <person name="Lopez-Garcia S."/>
            <person name="Luque E.M."/>
            <person name="Marcos A.T."/>
            <person name="Martin J."/>
            <person name="Mccluskey K."/>
            <person name="Medina H.R."/>
            <person name="Miralles-Duran A."/>
            <person name="Miyazaki A."/>
            <person name="Munoz-Torres E."/>
            <person name="Oguiza J.A."/>
            <person name="Ohm R."/>
            <person name="Olmedo M."/>
            <person name="Orejas M."/>
            <person name="Ortiz-Castellanos L."/>
            <person name="Pisabarro A.G."/>
            <person name="Rodriguez-Romero J."/>
            <person name="Ruiz-Herrera J."/>
            <person name="Ruiz-Vazquez R."/>
            <person name="Sanz C."/>
            <person name="Schackwitz W."/>
            <person name="Schmutz J."/>
            <person name="Shahriari M."/>
            <person name="Shelest E."/>
            <person name="Silva-Franco F."/>
            <person name="Soanes D."/>
            <person name="Syed K."/>
            <person name="Tagua V.G."/>
            <person name="Talbot N.J."/>
            <person name="Thon M."/>
            <person name="De Vries R.P."/>
            <person name="Wiebenga A."/>
            <person name="Yadav J.S."/>
            <person name="Braun E.L."/>
            <person name="Baker S."/>
            <person name="Garre V."/>
            <person name="Horwitz B."/>
            <person name="Torres-Martinez S."/>
            <person name="Idnurm A."/>
            <person name="Herrera-Estrella A."/>
            <person name="Gabaldon T."/>
            <person name="Grigoriev I.V."/>
        </authorList>
    </citation>
    <scope>NUCLEOTIDE SEQUENCE [LARGE SCALE GENOMIC DNA]</scope>
    <source>
        <strain evidence="2 3">CBS 277.49</strain>
    </source>
</reference>
<evidence type="ECO:0000313" key="2">
    <source>
        <dbReference type="EMBL" id="OAD03949.1"/>
    </source>
</evidence>
<dbReference type="STRING" id="747725.A0A162RBI8"/>
<evidence type="ECO:0000259" key="1">
    <source>
        <dbReference type="Pfam" id="PF03732"/>
    </source>
</evidence>
<dbReference type="VEuPathDB" id="FungiDB:MUCCIDRAFT_110830"/>
<dbReference type="InterPro" id="IPR005162">
    <property type="entry name" value="Retrotrans_gag_dom"/>
</dbReference>
<dbReference type="AlphaFoldDB" id="A0A162RBI8"/>
<proteinExistence type="predicted"/>
<keyword evidence="3" id="KW-1185">Reference proteome</keyword>
<organism evidence="2 3">
    <name type="scientific">Mucor lusitanicus CBS 277.49</name>
    <dbReference type="NCBI Taxonomy" id="747725"/>
    <lineage>
        <taxon>Eukaryota</taxon>
        <taxon>Fungi</taxon>
        <taxon>Fungi incertae sedis</taxon>
        <taxon>Mucoromycota</taxon>
        <taxon>Mucoromycotina</taxon>
        <taxon>Mucoromycetes</taxon>
        <taxon>Mucorales</taxon>
        <taxon>Mucorineae</taxon>
        <taxon>Mucoraceae</taxon>
        <taxon>Mucor</taxon>
    </lineage>
</organism>
<comment type="caution">
    <text evidence="2">The sequence shown here is derived from an EMBL/GenBank/DDBJ whole genome shotgun (WGS) entry which is preliminary data.</text>
</comment>
<dbReference type="EMBL" id="AMYB01000004">
    <property type="protein sequence ID" value="OAD03949.1"/>
    <property type="molecule type" value="Genomic_DNA"/>
</dbReference>